<feature type="compositionally biased region" description="Low complexity" evidence="4">
    <location>
        <begin position="735"/>
        <end position="748"/>
    </location>
</feature>
<evidence type="ECO:0000256" key="2">
    <source>
        <dbReference type="ARBA" id="ARBA00022614"/>
    </source>
</evidence>
<dbReference type="InterPro" id="IPR029058">
    <property type="entry name" value="AB_hydrolase_fold"/>
</dbReference>
<keyword evidence="3" id="KW-0677">Repeat</keyword>
<evidence type="ECO:0000313" key="7">
    <source>
        <dbReference type="Proteomes" id="UP000479190"/>
    </source>
</evidence>
<dbReference type="GO" id="GO:0047372">
    <property type="term" value="F:monoacylglycerol lipase activity"/>
    <property type="evidence" value="ECO:0007669"/>
    <property type="project" value="TreeGrafter"/>
</dbReference>
<feature type="compositionally biased region" description="Low complexity" evidence="4">
    <location>
        <begin position="144"/>
        <end position="182"/>
    </location>
</feature>
<dbReference type="Pfam" id="PF00560">
    <property type="entry name" value="LRR_1"/>
    <property type="match status" value="1"/>
</dbReference>
<evidence type="ECO:0000256" key="4">
    <source>
        <dbReference type="SAM" id="MobiDB-lite"/>
    </source>
</evidence>
<proteinExistence type="inferred from homology"/>
<dbReference type="GO" id="GO:0051792">
    <property type="term" value="P:medium-chain fatty acid biosynthetic process"/>
    <property type="evidence" value="ECO:0007669"/>
    <property type="project" value="TreeGrafter"/>
</dbReference>
<dbReference type="InterPro" id="IPR000952">
    <property type="entry name" value="AB_hydrolase_4_CS"/>
</dbReference>
<feature type="compositionally biased region" description="Basic and acidic residues" evidence="4">
    <location>
        <begin position="102"/>
        <end position="120"/>
    </location>
</feature>
<feature type="domain" description="AB hydrolase-1" evidence="5">
    <location>
        <begin position="885"/>
        <end position="1156"/>
    </location>
</feature>
<accession>A0A6H5IGY0</accession>
<dbReference type="InterPro" id="IPR050960">
    <property type="entry name" value="AB_hydrolase_4_sf"/>
</dbReference>
<dbReference type="AlphaFoldDB" id="A0A6H5IGY0"/>
<dbReference type="Gene3D" id="3.80.10.10">
    <property type="entry name" value="Ribonuclease Inhibitor"/>
    <property type="match status" value="4"/>
</dbReference>
<dbReference type="PROSITE" id="PS01133">
    <property type="entry name" value="UPF0017"/>
    <property type="match status" value="1"/>
</dbReference>
<sequence length="1187" mass="132939">AAAVARSLPRAFVDWGIFVVASVHRLLGKREYTRTSKSCRHKATVRKNQQQRNGLLAARWPLALGGCSAPRGEPRLQWRAGRAGVPGRLSLSLLPHQLGHRLLREQPHGNSARRLEPERLRARHERQQRRAHRALPGRHQAAQSSKSPTTGSPTSSTSLSQDSPISSTPTSPTTISNTSIQTHFGKSTRDSPGLITLELQHNPLTEIDGFFLNSRPLMYLDLSSCGIRRLNEQFFHNTKDLNKLDLSHNPLGRLERGPLDHLPNLEYLKLASCNISHVASDAFARLENLRELDLGDNMLGGIDWSGVLAPMMRLEHLDIRRTRIRNLPGDAFSRNLYLRQLVLADNDLHHLNVAETLGHNLHSLQSLDLSNCNLQDRLSEEAFRNASKLRVLNLSGNPMFAADLTAVLQHLPRLHKLSLSNCSLRRLPDAFESLETLAELDISHNPLADAFVRLLKPLRSLEFLDMSYCSLGHVGNNTFALMTELRRLVMSGNSLHTLESGLFANLTRLEVLELDDCGLRGPLNARLFGEQTESNVVELKLSRNPLTLPEDGSLLPKQLAALSSLDLSHCGFARLNDNLFLRTRNLTNLNLANNRLADLEALAPLRKLRQLEHLDLSNNNLSSVSPRVFKANSRLLSLNLIGNPFVCNCSIVDMWDWAVQVKNDLDVLVGSQPAQYSTGSTKLRKTLSCAYDPVTYRAILEQNKAGGQAKPFVRKADQTPNRTWAKPVKESSLQSSDARPRVAAASPPATSCRIGSLRYKLAPPPLLLATAPSYRHRDACRTRERPLRAQALLRCPVRPRFRHLLSLRSRQGPLRNFLEDNVPILKAKFWPTLWCFESRAQTVFASLLRSRLWPAIHYRREILTLSDGGEVALDWAEHNCCSTSPIVIILPGLTGASQAEYIKCLVYAAKNVGIKCVIFNNRGLGGVKLKTPRFYCATSYEDLAEVIDHVKKLHPHISLGATGISMGGLLLGNYLAKYGRDAYGKLKAALIISVPMNIFEATKSIEKPYINLLLNKYLCDNLQRILRRHVGEESFQDLDLNKVYQVCGAAYYCFDQDVKMKFLYFSRAYDLQSKTVREFDESFTSRHFGYRDAADYYTCASLHDKLHLVEIPLLCLGAADDPFQPLQAIPLEEASKLKNVAMVVTSRGGHIGFLEGFWPLKEEQYIGKVFAQYFTAVFTAKKGHPAF</sequence>
<feature type="region of interest" description="Disordered" evidence="4">
    <location>
        <begin position="101"/>
        <end position="191"/>
    </location>
</feature>
<dbReference type="PANTHER" id="PTHR10794">
    <property type="entry name" value="ABHYDROLASE DOMAIN-CONTAINING PROTEIN"/>
    <property type="match status" value="1"/>
</dbReference>
<dbReference type="EMBL" id="CADCXV010000797">
    <property type="protein sequence ID" value="CAB0035748.1"/>
    <property type="molecule type" value="Genomic_DNA"/>
</dbReference>
<dbReference type="InterPro" id="IPR003591">
    <property type="entry name" value="Leu-rich_rpt_typical-subtyp"/>
</dbReference>
<feature type="region of interest" description="Disordered" evidence="4">
    <location>
        <begin position="710"/>
        <end position="748"/>
    </location>
</feature>
<evidence type="ECO:0000256" key="1">
    <source>
        <dbReference type="ARBA" id="ARBA00010884"/>
    </source>
</evidence>
<dbReference type="Proteomes" id="UP000479190">
    <property type="component" value="Unassembled WGS sequence"/>
</dbReference>
<dbReference type="SUPFAM" id="SSF53474">
    <property type="entry name" value="alpha/beta-Hydrolases"/>
    <property type="match status" value="1"/>
</dbReference>
<dbReference type="Gene3D" id="3.40.50.1820">
    <property type="entry name" value="alpha/beta hydrolase"/>
    <property type="match status" value="1"/>
</dbReference>
<dbReference type="InterPro" id="IPR032675">
    <property type="entry name" value="LRR_dom_sf"/>
</dbReference>
<comment type="similarity">
    <text evidence="1">Belongs to the AB hydrolase superfamily. AB hydrolase 4 family.</text>
</comment>
<keyword evidence="7" id="KW-1185">Reference proteome</keyword>
<dbReference type="SUPFAM" id="SSF52047">
    <property type="entry name" value="RNI-like"/>
    <property type="match status" value="1"/>
</dbReference>
<dbReference type="PROSITE" id="PS51450">
    <property type="entry name" value="LRR"/>
    <property type="match status" value="2"/>
</dbReference>
<dbReference type="InterPro" id="IPR001611">
    <property type="entry name" value="Leu-rich_rpt"/>
</dbReference>
<dbReference type="SUPFAM" id="SSF52058">
    <property type="entry name" value="L domain-like"/>
    <property type="match status" value="1"/>
</dbReference>
<feature type="compositionally biased region" description="Basic residues" evidence="4">
    <location>
        <begin position="121"/>
        <end position="136"/>
    </location>
</feature>
<evidence type="ECO:0000259" key="5">
    <source>
        <dbReference type="Pfam" id="PF00561"/>
    </source>
</evidence>
<dbReference type="Pfam" id="PF13855">
    <property type="entry name" value="LRR_8"/>
    <property type="match status" value="4"/>
</dbReference>
<feature type="non-terminal residue" evidence="6">
    <location>
        <position position="1"/>
    </location>
</feature>
<reference evidence="6 7" key="1">
    <citation type="submission" date="2020-02" db="EMBL/GenBank/DDBJ databases">
        <authorList>
            <person name="Ferguson B K."/>
        </authorList>
    </citation>
    <scope>NUCLEOTIDE SEQUENCE [LARGE SCALE GENOMIC DNA]</scope>
</reference>
<dbReference type="Pfam" id="PF00561">
    <property type="entry name" value="Abhydrolase_1"/>
    <property type="match status" value="1"/>
</dbReference>
<name>A0A6H5IGY0_9HYME</name>
<evidence type="ECO:0000256" key="3">
    <source>
        <dbReference type="ARBA" id="ARBA00022737"/>
    </source>
</evidence>
<dbReference type="OrthoDB" id="1416801at2759"/>
<gene>
    <name evidence="6" type="ORF">TBRA_LOCUS7634</name>
</gene>
<organism evidence="6 7">
    <name type="scientific">Trichogramma brassicae</name>
    <dbReference type="NCBI Taxonomy" id="86971"/>
    <lineage>
        <taxon>Eukaryota</taxon>
        <taxon>Metazoa</taxon>
        <taxon>Ecdysozoa</taxon>
        <taxon>Arthropoda</taxon>
        <taxon>Hexapoda</taxon>
        <taxon>Insecta</taxon>
        <taxon>Pterygota</taxon>
        <taxon>Neoptera</taxon>
        <taxon>Endopterygota</taxon>
        <taxon>Hymenoptera</taxon>
        <taxon>Apocrita</taxon>
        <taxon>Proctotrupomorpha</taxon>
        <taxon>Chalcidoidea</taxon>
        <taxon>Trichogrammatidae</taxon>
        <taxon>Trichogramma</taxon>
    </lineage>
</organism>
<evidence type="ECO:0000313" key="6">
    <source>
        <dbReference type="EMBL" id="CAB0035748.1"/>
    </source>
</evidence>
<dbReference type="GO" id="GO:0008126">
    <property type="term" value="F:acetylesterase activity"/>
    <property type="evidence" value="ECO:0007669"/>
    <property type="project" value="TreeGrafter"/>
</dbReference>
<dbReference type="SMART" id="SM00369">
    <property type="entry name" value="LRR_TYP"/>
    <property type="match status" value="10"/>
</dbReference>
<protein>
    <recommendedName>
        <fullName evidence="5">AB hydrolase-1 domain-containing protein</fullName>
    </recommendedName>
</protein>
<dbReference type="PANTHER" id="PTHR10794:SF63">
    <property type="entry name" value="ALPHA_BETA HYDROLASE 1, ISOFORM A"/>
    <property type="match status" value="1"/>
</dbReference>
<dbReference type="GO" id="GO:0051793">
    <property type="term" value="P:medium-chain fatty acid catabolic process"/>
    <property type="evidence" value="ECO:0007669"/>
    <property type="project" value="TreeGrafter"/>
</dbReference>
<keyword evidence="2" id="KW-0433">Leucine-rich repeat</keyword>
<dbReference type="InterPro" id="IPR000073">
    <property type="entry name" value="AB_hydrolase_1"/>
</dbReference>